<proteinExistence type="predicted"/>
<protein>
    <submittedName>
        <fullName evidence="1">Uncharacterized protein</fullName>
    </submittedName>
</protein>
<accession>A0A0A8ZJ84</accession>
<name>A0A0A8ZJ84_ARUDO</name>
<evidence type="ECO:0000313" key="1">
    <source>
        <dbReference type="EMBL" id="JAD38871.1"/>
    </source>
</evidence>
<dbReference type="EMBL" id="GBRH01259024">
    <property type="protein sequence ID" value="JAD38871.1"/>
    <property type="molecule type" value="Transcribed_RNA"/>
</dbReference>
<reference evidence="1" key="2">
    <citation type="journal article" date="2015" name="Data Brief">
        <title>Shoot transcriptome of the giant reed, Arundo donax.</title>
        <authorList>
            <person name="Barrero R.A."/>
            <person name="Guerrero F.D."/>
            <person name="Moolhuijzen P."/>
            <person name="Goolsby J.A."/>
            <person name="Tidwell J."/>
            <person name="Bellgard S.E."/>
            <person name="Bellgard M.I."/>
        </authorList>
    </citation>
    <scope>NUCLEOTIDE SEQUENCE</scope>
    <source>
        <tissue evidence="1">Shoot tissue taken approximately 20 cm above the soil surface</tissue>
    </source>
</reference>
<reference evidence="1" key="1">
    <citation type="submission" date="2014-09" db="EMBL/GenBank/DDBJ databases">
        <authorList>
            <person name="Magalhaes I.L.F."/>
            <person name="Oliveira U."/>
            <person name="Santos F.R."/>
            <person name="Vidigal T.H.D.A."/>
            <person name="Brescovit A.D."/>
            <person name="Santos A.J."/>
        </authorList>
    </citation>
    <scope>NUCLEOTIDE SEQUENCE</scope>
    <source>
        <tissue evidence="1">Shoot tissue taken approximately 20 cm above the soil surface</tissue>
    </source>
</reference>
<organism evidence="1">
    <name type="scientific">Arundo donax</name>
    <name type="common">Giant reed</name>
    <name type="synonym">Donax arundinaceus</name>
    <dbReference type="NCBI Taxonomy" id="35708"/>
    <lineage>
        <taxon>Eukaryota</taxon>
        <taxon>Viridiplantae</taxon>
        <taxon>Streptophyta</taxon>
        <taxon>Embryophyta</taxon>
        <taxon>Tracheophyta</taxon>
        <taxon>Spermatophyta</taxon>
        <taxon>Magnoliopsida</taxon>
        <taxon>Liliopsida</taxon>
        <taxon>Poales</taxon>
        <taxon>Poaceae</taxon>
        <taxon>PACMAD clade</taxon>
        <taxon>Arundinoideae</taxon>
        <taxon>Arundineae</taxon>
        <taxon>Arundo</taxon>
    </lineage>
</organism>
<sequence length="43" mass="4809">MFRIARAYIAAVFKSPNSCSDDAMSFKFYADITISDLSESLPK</sequence>
<dbReference type="AlphaFoldDB" id="A0A0A8ZJ84"/>